<dbReference type="Pfam" id="PF10990">
    <property type="entry name" value="DUF2809"/>
    <property type="match status" value="1"/>
</dbReference>
<evidence type="ECO:0000313" key="4">
    <source>
        <dbReference type="Proteomes" id="UP000630097"/>
    </source>
</evidence>
<evidence type="ECO:0000256" key="1">
    <source>
        <dbReference type="SAM" id="MobiDB-lite"/>
    </source>
</evidence>
<feature type="transmembrane region" description="Helical" evidence="2">
    <location>
        <begin position="7"/>
        <end position="26"/>
    </location>
</feature>
<feature type="region of interest" description="Disordered" evidence="1">
    <location>
        <begin position="118"/>
        <end position="151"/>
    </location>
</feature>
<keyword evidence="2" id="KW-0472">Membrane</keyword>
<reference evidence="3 4" key="1">
    <citation type="submission" date="2021-01" db="EMBL/GenBank/DDBJ databases">
        <title>Whole genome shotgun sequence of Planotetraspora kaengkrachanensis NBRC 104272.</title>
        <authorList>
            <person name="Komaki H."/>
            <person name="Tamura T."/>
        </authorList>
    </citation>
    <scope>NUCLEOTIDE SEQUENCE [LARGE SCALE GENOMIC DNA]</scope>
    <source>
        <strain evidence="3 4">NBRC 104272</strain>
    </source>
</reference>
<keyword evidence="4" id="KW-1185">Reference proteome</keyword>
<dbReference type="InterPro" id="IPR021257">
    <property type="entry name" value="DUF2809"/>
</dbReference>
<dbReference type="EMBL" id="BONV01000055">
    <property type="protein sequence ID" value="GIG84617.1"/>
    <property type="molecule type" value="Genomic_DNA"/>
</dbReference>
<gene>
    <name evidence="3" type="ORF">Pka01_77440</name>
</gene>
<dbReference type="Proteomes" id="UP000630097">
    <property type="component" value="Unassembled WGS sequence"/>
</dbReference>
<organism evidence="3 4">
    <name type="scientific">Planotetraspora kaengkrachanensis</name>
    <dbReference type="NCBI Taxonomy" id="575193"/>
    <lineage>
        <taxon>Bacteria</taxon>
        <taxon>Bacillati</taxon>
        <taxon>Actinomycetota</taxon>
        <taxon>Actinomycetes</taxon>
        <taxon>Streptosporangiales</taxon>
        <taxon>Streptosporangiaceae</taxon>
        <taxon>Planotetraspora</taxon>
    </lineage>
</organism>
<evidence type="ECO:0000256" key="2">
    <source>
        <dbReference type="SAM" id="Phobius"/>
    </source>
</evidence>
<dbReference type="AlphaFoldDB" id="A0A8J3Q0R5"/>
<proteinExistence type="predicted"/>
<keyword evidence="2" id="KW-0812">Transmembrane</keyword>
<feature type="transmembrane region" description="Helical" evidence="2">
    <location>
        <begin position="38"/>
        <end position="55"/>
    </location>
</feature>
<comment type="caution">
    <text evidence="3">The sequence shown here is derived from an EMBL/GenBank/DDBJ whole genome shotgun (WGS) entry which is preliminary data.</text>
</comment>
<evidence type="ECO:0008006" key="5">
    <source>
        <dbReference type="Google" id="ProtNLM"/>
    </source>
</evidence>
<sequence length="151" mass="15711">MIRMSRAPVAVAAVVTIAAGLLIRTFLDGPFAKYAGDALYTVLLYLLVLLVIPAARPSRVAPISLAVSWLIEFSQLLDLPAIARPILGSTFNAPDLLWYAVGAGAAWVIHAGVRQAARSRGPDSGQDGGHDGAGPAGEEPASSPAGRDERN</sequence>
<evidence type="ECO:0000313" key="3">
    <source>
        <dbReference type="EMBL" id="GIG84617.1"/>
    </source>
</evidence>
<protein>
    <recommendedName>
        <fullName evidence="5">DUF2809 domain-containing protein</fullName>
    </recommendedName>
</protein>
<keyword evidence="2" id="KW-1133">Transmembrane helix</keyword>
<name>A0A8J3Q0R5_9ACTN</name>
<accession>A0A8J3Q0R5</accession>